<accession>A0A8T9BLD3</accession>
<protein>
    <recommendedName>
        <fullName evidence="5">Integral membrane protein</fullName>
    </recommendedName>
</protein>
<dbReference type="Pfam" id="PF11204">
    <property type="entry name" value="DUF2985"/>
    <property type="match status" value="1"/>
</dbReference>
<dbReference type="InterPro" id="IPR021369">
    <property type="entry name" value="DUF2985"/>
</dbReference>
<evidence type="ECO:0000313" key="4">
    <source>
        <dbReference type="Proteomes" id="UP000469559"/>
    </source>
</evidence>
<feature type="region of interest" description="Disordered" evidence="1">
    <location>
        <begin position="245"/>
        <end position="272"/>
    </location>
</feature>
<keyword evidence="2" id="KW-1133">Transmembrane helix</keyword>
<name>A0A8T9BLD3_9HELO</name>
<comment type="caution">
    <text evidence="3">The sequence shown here is derived from an EMBL/GenBank/DDBJ whole genome shotgun (WGS) entry which is preliminary data.</text>
</comment>
<feature type="compositionally biased region" description="Polar residues" evidence="1">
    <location>
        <begin position="38"/>
        <end position="50"/>
    </location>
</feature>
<feature type="transmembrane region" description="Helical" evidence="2">
    <location>
        <begin position="490"/>
        <end position="516"/>
    </location>
</feature>
<keyword evidence="2" id="KW-0812">Transmembrane</keyword>
<feature type="compositionally biased region" description="Basic and acidic residues" evidence="1">
    <location>
        <begin position="257"/>
        <end position="266"/>
    </location>
</feature>
<keyword evidence="4" id="KW-1185">Reference proteome</keyword>
<dbReference type="Proteomes" id="UP000469559">
    <property type="component" value="Unassembled WGS sequence"/>
</dbReference>
<proteinExistence type="predicted"/>
<dbReference type="AlphaFoldDB" id="A0A8T9BLD3"/>
<evidence type="ECO:0000313" key="3">
    <source>
        <dbReference type="EMBL" id="TVY19139.1"/>
    </source>
</evidence>
<dbReference type="EMBL" id="QGMF01000125">
    <property type="protein sequence ID" value="TVY19139.1"/>
    <property type="molecule type" value="Genomic_DNA"/>
</dbReference>
<feature type="compositionally biased region" description="Gly residues" evidence="1">
    <location>
        <begin position="89"/>
        <end position="99"/>
    </location>
</feature>
<dbReference type="PANTHER" id="PTHR35872">
    <property type="entry name" value="INTEGRAL MEMBRANE PROTEIN (AFU_ORTHOLOGUE AFUA_5G07110)"/>
    <property type="match status" value="1"/>
</dbReference>
<feature type="transmembrane region" description="Helical" evidence="2">
    <location>
        <begin position="340"/>
        <end position="368"/>
    </location>
</feature>
<dbReference type="PANTHER" id="PTHR35872:SF2">
    <property type="entry name" value="INTEGRAL MEMBRANE PROTEIN (AFU_ORTHOLOGUE AFUA_5G07110)"/>
    <property type="match status" value="1"/>
</dbReference>
<dbReference type="OrthoDB" id="3365211at2759"/>
<reference evidence="3 4" key="1">
    <citation type="submission" date="2018-05" db="EMBL/GenBank/DDBJ databases">
        <title>Whole genome sequencing for identification of molecular markers to develop diagnostic detection tools for the regulated plant pathogen Lachnellula willkommii.</title>
        <authorList>
            <person name="Giroux E."/>
            <person name="Bilodeau G."/>
        </authorList>
    </citation>
    <scope>NUCLEOTIDE SEQUENCE [LARGE SCALE GENOMIC DNA]</scope>
    <source>
        <strain evidence="3 4">CBS 203.66</strain>
    </source>
</reference>
<organism evidence="3 4">
    <name type="scientific">Lachnellula arida</name>
    <dbReference type="NCBI Taxonomy" id="1316785"/>
    <lineage>
        <taxon>Eukaryota</taxon>
        <taxon>Fungi</taxon>
        <taxon>Dikarya</taxon>
        <taxon>Ascomycota</taxon>
        <taxon>Pezizomycotina</taxon>
        <taxon>Leotiomycetes</taxon>
        <taxon>Helotiales</taxon>
        <taxon>Lachnaceae</taxon>
        <taxon>Lachnellula</taxon>
    </lineage>
</organism>
<feature type="region of interest" description="Disordered" evidence="1">
    <location>
        <begin position="1"/>
        <end position="186"/>
    </location>
</feature>
<evidence type="ECO:0008006" key="5">
    <source>
        <dbReference type="Google" id="ProtNLM"/>
    </source>
</evidence>
<evidence type="ECO:0000256" key="2">
    <source>
        <dbReference type="SAM" id="Phobius"/>
    </source>
</evidence>
<sequence>MSDNQHLAPPPSSASQPEAAGAERPRSQQSQKSHRTTGSRSTTENSNNNAPRRPDYTSRPSIRIRRLSAAQPAFRTTNASQNELIQSSAGGGSESGSGSGVRRNRSISEPQRPHLSVLTEATPPVSTGNTRMPMPGVQEETFSPTTGHIQDEPPPAPASEPAERPTRLRRARTNIGNRFRSDSTNDCDEYDTRLVDLLDTVDPEVGTLTTLTNVQNSLFIPQIPYLGNLINRRPTYTLTQRPADLEGGESFVGDADGELRKEEPRRPQTSRTYTGATLNTISSAVNDNYYAVLPHGVSLPGWTEEEKLDLNDHVRHMLHSKRSKFKRSMKGFGQYIRRPLGFLVTLYATLITLFGLAWVLFLIGWINVGGRKDYIINIIDNVLVALFAIMGDGLAPFRIVDTYHMCFIAHYHHLTWRLRREQALPELKNHNDLPAEQPEEVEITEEKAEFSVLSPEQVRRLAHHQNKFSNSHSFYKPHETTTHHAFSLRLLVAIVVLLDCHSMLQISLGACTWGISYHVRPFALTTVILCCSITVNITAGILITVGDHKSRKKDVVERMFRQDLTADAIKQVEKKRLRAIEANGVLEPLHHSGDLITNSKDDGTPVNLNPLVQAAAVGAKGP</sequence>
<evidence type="ECO:0000256" key="1">
    <source>
        <dbReference type="SAM" id="MobiDB-lite"/>
    </source>
</evidence>
<feature type="transmembrane region" description="Helical" evidence="2">
    <location>
        <begin position="522"/>
        <end position="543"/>
    </location>
</feature>
<feature type="compositionally biased region" description="Polar residues" evidence="1">
    <location>
        <begin position="74"/>
        <end position="86"/>
    </location>
</feature>
<keyword evidence="2" id="KW-0472">Membrane</keyword>
<gene>
    <name evidence="3" type="ORF">LARI1_G004864</name>
</gene>